<evidence type="ECO:0000259" key="13">
    <source>
        <dbReference type="PROSITE" id="PS50198"/>
    </source>
</evidence>
<dbReference type="InterPro" id="IPR023058">
    <property type="entry name" value="PPIase_PpiC_CS"/>
</dbReference>
<gene>
    <name evidence="14" type="ORF">DR864_05405</name>
</gene>
<dbReference type="Pfam" id="PF13616">
    <property type="entry name" value="Rotamase_3"/>
    <property type="match status" value="1"/>
</dbReference>
<dbReference type="PROSITE" id="PS01096">
    <property type="entry name" value="PPIC_PPIASE_1"/>
    <property type="match status" value="1"/>
</dbReference>
<evidence type="ECO:0000256" key="12">
    <source>
        <dbReference type="SAM" id="Phobius"/>
    </source>
</evidence>
<keyword evidence="11 14" id="KW-0413">Isomerase</keyword>
<evidence type="ECO:0000256" key="3">
    <source>
        <dbReference type="ARBA" id="ARBA00022519"/>
    </source>
</evidence>
<dbReference type="GO" id="GO:0005886">
    <property type="term" value="C:plasma membrane"/>
    <property type="evidence" value="ECO:0007669"/>
    <property type="project" value="UniProtKB-SubCell"/>
</dbReference>
<organism evidence="14 15">
    <name type="scientific">Runella rosea</name>
    <dbReference type="NCBI Taxonomy" id="2259595"/>
    <lineage>
        <taxon>Bacteria</taxon>
        <taxon>Pseudomonadati</taxon>
        <taxon>Bacteroidota</taxon>
        <taxon>Cytophagia</taxon>
        <taxon>Cytophagales</taxon>
        <taxon>Spirosomataceae</taxon>
        <taxon>Runella</taxon>
    </lineage>
</organism>
<dbReference type="InterPro" id="IPR000297">
    <property type="entry name" value="PPIase_PpiC"/>
</dbReference>
<dbReference type="RefSeq" id="WP_114065996.1">
    <property type="nucleotide sequence ID" value="NZ_CP030850.1"/>
</dbReference>
<dbReference type="OrthoDB" id="9812372at2"/>
<dbReference type="Proteomes" id="UP000251993">
    <property type="component" value="Chromosome"/>
</dbReference>
<evidence type="ECO:0000256" key="8">
    <source>
        <dbReference type="ARBA" id="ARBA00038408"/>
    </source>
</evidence>
<dbReference type="AlphaFoldDB" id="A0A344TEY9"/>
<dbReference type="InterPro" id="IPR046357">
    <property type="entry name" value="PPIase_dom_sf"/>
</dbReference>
<evidence type="ECO:0000256" key="4">
    <source>
        <dbReference type="ARBA" id="ARBA00022692"/>
    </source>
</evidence>
<evidence type="ECO:0000256" key="7">
    <source>
        <dbReference type="ARBA" id="ARBA00023186"/>
    </source>
</evidence>
<evidence type="ECO:0000256" key="11">
    <source>
        <dbReference type="PROSITE-ProRule" id="PRU00278"/>
    </source>
</evidence>
<dbReference type="KEGG" id="run:DR864_05405"/>
<keyword evidence="15" id="KW-1185">Reference proteome</keyword>
<dbReference type="InterPro" id="IPR027304">
    <property type="entry name" value="Trigger_fact/SurA_dom_sf"/>
</dbReference>
<evidence type="ECO:0000313" key="15">
    <source>
        <dbReference type="Proteomes" id="UP000251993"/>
    </source>
</evidence>
<accession>A0A344TEY9</accession>
<keyword evidence="3" id="KW-0997">Cell inner membrane</keyword>
<dbReference type="SUPFAM" id="SSF109998">
    <property type="entry name" value="Triger factor/SurA peptide-binding domain-like"/>
    <property type="match status" value="1"/>
</dbReference>
<keyword evidence="4 12" id="KW-0812">Transmembrane</keyword>
<evidence type="ECO:0000256" key="10">
    <source>
        <dbReference type="ARBA" id="ARBA00042775"/>
    </source>
</evidence>
<reference evidence="14 15" key="1">
    <citation type="submission" date="2018-07" db="EMBL/GenBank/DDBJ databases">
        <title>Genome sequencing of Runella.</title>
        <authorList>
            <person name="Baek M.-G."/>
            <person name="Yi H."/>
        </authorList>
    </citation>
    <scope>NUCLEOTIDE SEQUENCE [LARGE SCALE GENOMIC DNA]</scope>
    <source>
        <strain evidence="14 15">HYN0085</strain>
    </source>
</reference>
<keyword evidence="6 12" id="KW-0472">Membrane</keyword>
<protein>
    <recommendedName>
        <fullName evidence="9">Periplasmic chaperone PpiD</fullName>
    </recommendedName>
    <alternativeName>
        <fullName evidence="10">Periplasmic folding chaperone</fullName>
    </alternativeName>
</protein>
<comment type="similarity">
    <text evidence="8">Belongs to the PpiD chaperone family.</text>
</comment>
<keyword evidence="5 12" id="KW-1133">Transmembrane helix</keyword>
<keyword evidence="7" id="KW-0143">Chaperone</keyword>
<name>A0A344TEY9_9BACT</name>
<dbReference type="Gene3D" id="3.10.50.40">
    <property type="match status" value="1"/>
</dbReference>
<dbReference type="Pfam" id="PF13623">
    <property type="entry name" value="SurA_N_2"/>
    <property type="match status" value="1"/>
</dbReference>
<feature type="transmembrane region" description="Helical" evidence="12">
    <location>
        <begin position="12"/>
        <end position="33"/>
    </location>
</feature>
<sequence>MALINKIRERSGVAVLIIAVSLILFIVGGDILGAQSMFGGNSQAVGEIAGETIDYKDFQLKLDQARQAFEAQSGRAASEAEQQSLREQVWNQYIVDFAYKKEYDELGLKVSNDELVDMVQGNNISPAIQQSFTNPQTGVFDKTSVISYLKNLKNLPPEQQQAWQNFEKSLAQDRVRQKYENLFRVGTYVTRAEAEKEYQAQTTKATLKYLFVPFYSVTDTTVKVTDTQLEDYLAKHKDEYKGFDSRTIQYVTFPIVPTKDDSTELYNRIKELARGLATAPNDSTYARINSDVPTKLYWSLSEMTDQLKGAVKSFIPGSVNGPYREGNTYFIYKYGGTKLDTAYTVKASHILIRTQGTSDSAKAEARTKANDLLKQLQGGANFEQLAAANSADQSSAQRGGDLGYFRQGAMVKPFSDAVFAMSGTGLIGRLVETDFGFHIIKVTEPKTNVLYKIAAIGKTMTPSQTTRDAIYAKADQFSIESKSKAAFDESVKKDKSLIVQTANRIPESATNINTMQNAREIVRWAFNEDTNENQASPVFETDEQYVVAMLTGKSDKDNPTINDFRDELTLKVRNQIKAEQITKKLSGIQAPTLEAIAQKYGAGALVENANDISLATGFLTSAGLDPIALGKGFGLKPGKKTKVFTGENGVFIMEQVSSTPAPAIGDYSMYKANLQSKSFQASFLVNEAVRENAKVVDNRAKFF</sequence>
<evidence type="ECO:0000313" key="14">
    <source>
        <dbReference type="EMBL" id="AXE17210.1"/>
    </source>
</evidence>
<dbReference type="EMBL" id="CP030850">
    <property type="protein sequence ID" value="AXE17210.1"/>
    <property type="molecule type" value="Genomic_DNA"/>
</dbReference>
<evidence type="ECO:0000256" key="9">
    <source>
        <dbReference type="ARBA" id="ARBA00040743"/>
    </source>
</evidence>
<dbReference type="SUPFAM" id="SSF54534">
    <property type="entry name" value="FKBP-like"/>
    <property type="match status" value="1"/>
</dbReference>
<keyword evidence="11" id="KW-0697">Rotamase</keyword>
<dbReference type="PROSITE" id="PS50198">
    <property type="entry name" value="PPIC_PPIASE_2"/>
    <property type="match status" value="1"/>
</dbReference>
<evidence type="ECO:0000256" key="2">
    <source>
        <dbReference type="ARBA" id="ARBA00022475"/>
    </source>
</evidence>
<dbReference type="InterPro" id="IPR052029">
    <property type="entry name" value="PpiD_chaperone"/>
</dbReference>
<keyword evidence="2" id="KW-1003">Cell membrane</keyword>
<proteinExistence type="inferred from homology"/>
<dbReference type="GO" id="GO:0003755">
    <property type="term" value="F:peptidyl-prolyl cis-trans isomerase activity"/>
    <property type="evidence" value="ECO:0007669"/>
    <property type="project" value="UniProtKB-KW"/>
</dbReference>
<comment type="subcellular location">
    <subcellularLocation>
        <location evidence="1">Cell inner membrane</location>
        <topology evidence="1">Single-pass type II membrane protein</topology>
        <orientation evidence="1">Periplasmic side</orientation>
    </subcellularLocation>
</comment>
<evidence type="ECO:0000256" key="6">
    <source>
        <dbReference type="ARBA" id="ARBA00023136"/>
    </source>
</evidence>
<dbReference type="PANTHER" id="PTHR47529">
    <property type="entry name" value="PEPTIDYL-PROLYL CIS-TRANS ISOMERASE D"/>
    <property type="match status" value="1"/>
</dbReference>
<feature type="domain" description="PpiC" evidence="13">
    <location>
        <begin position="342"/>
        <end position="444"/>
    </location>
</feature>
<evidence type="ECO:0000256" key="1">
    <source>
        <dbReference type="ARBA" id="ARBA00004382"/>
    </source>
</evidence>
<evidence type="ECO:0000256" key="5">
    <source>
        <dbReference type="ARBA" id="ARBA00022989"/>
    </source>
</evidence>
<dbReference type="PANTHER" id="PTHR47529:SF1">
    <property type="entry name" value="PERIPLASMIC CHAPERONE PPID"/>
    <property type="match status" value="1"/>
</dbReference>